<gene>
    <name evidence="2" type="ORF">ADK34_40345</name>
</gene>
<dbReference type="PATRIC" id="fig|1938.6.peg.8688"/>
<evidence type="ECO:0008006" key="4">
    <source>
        <dbReference type="Google" id="ProtNLM"/>
    </source>
</evidence>
<dbReference type="RefSeq" id="WP_033201668.1">
    <property type="nucleotide sequence ID" value="NZ_LGUP01000414.1"/>
</dbReference>
<dbReference type="AlphaFoldDB" id="A0A0L8J1B3"/>
<feature type="chain" id="PRO_5005584989" description="Secreted protein" evidence="1">
    <location>
        <begin position="32"/>
        <end position="66"/>
    </location>
</feature>
<dbReference type="EMBL" id="LGUP01000414">
    <property type="protein sequence ID" value="KOG07458.1"/>
    <property type="molecule type" value="Genomic_DNA"/>
</dbReference>
<name>A0A0L8J1B3_STRVR</name>
<keyword evidence="1" id="KW-0732">Signal</keyword>
<feature type="signal peptide" evidence="1">
    <location>
        <begin position="1"/>
        <end position="31"/>
    </location>
</feature>
<proteinExistence type="predicted"/>
<evidence type="ECO:0000313" key="3">
    <source>
        <dbReference type="Proteomes" id="UP000037023"/>
    </source>
</evidence>
<protein>
    <recommendedName>
        <fullName evidence="4">Secreted protein</fullName>
    </recommendedName>
</protein>
<organism evidence="2 3">
    <name type="scientific">Streptomyces viridochromogenes</name>
    <dbReference type="NCBI Taxonomy" id="1938"/>
    <lineage>
        <taxon>Bacteria</taxon>
        <taxon>Bacillati</taxon>
        <taxon>Actinomycetota</taxon>
        <taxon>Actinomycetes</taxon>
        <taxon>Kitasatosporales</taxon>
        <taxon>Streptomycetaceae</taxon>
        <taxon>Streptomyces</taxon>
    </lineage>
</organism>
<sequence length="66" mass="6420">MMRTATSKAARGIAAAMLTALATTGAFTALAGSVAPAGGDAVVVAGGCLDPLNACWVNGWQEKPGT</sequence>
<dbReference type="Proteomes" id="UP000037023">
    <property type="component" value="Unassembled WGS sequence"/>
</dbReference>
<evidence type="ECO:0000256" key="1">
    <source>
        <dbReference type="SAM" id="SignalP"/>
    </source>
</evidence>
<reference evidence="2 3" key="1">
    <citation type="submission" date="2015-06" db="EMBL/GenBank/DDBJ databases">
        <authorList>
            <person name="Hoefler B.C."/>
            <person name="Straight P.D."/>
        </authorList>
    </citation>
    <scope>NUCLEOTIDE SEQUENCE [LARGE SCALE GENOMIC DNA]</scope>
    <source>
        <strain evidence="2 3">NRRL 3427</strain>
    </source>
</reference>
<accession>A0A0L8J1B3</accession>
<comment type="caution">
    <text evidence="2">The sequence shown here is derived from an EMBL/GenBank/DDBJ whole genome shotgun (WGS) entry which is preliminary data.</text>
</comment>
<evidence type="ECO:0000313" key="2">
    <source>
        <dbReference type="EMBL" id="KOG07458.1"/>
    </source>
</evidence>